<dbReference type="InterPro" id="IPR006593">
    <property type="entry name" value="Cyt_b561/ferric_Rdtase_TM"/>
</dbReference>
<evidence type="ECO:0000256" key="9">
    <source>
        <dbReference type="ARBA" id="ARBA00023004"/>
    </source>
</evidence>
<comment type="cofactor">
    <cofactor evidence="1">
        <name>heme b</name>
        <dbReference type="ChEBI" id="CHEBI:60344"/>
    </cofactor>
</comment>
<keyword evidence="6" id="KW-0479">Metal-binding</keyword>
<organism evidence="13 14">
    <name type="scientific">Lichenibacterium minor</name>
    <dbReference type="NCBI Taxonomy" id="2316528"/>
    <lineage>
        <taxon>Bacteria</taxon>
        <taxon>Pseudomonadati</taxon>
        <taxon>Pseudomonadota</taxon>
        <taxon>Alphaproteobacteria</taxon>
        <taxon>Hyphomicrobiales</taxon>
        <taxon>Lichenihabitantaceae</taxon>
        <taxon>Lichenibacterium</taxon>
    </lineage>
</organism>
<dbReference type="GO" id="GO:0020037">
    <property type="term" value="F:heme binding"/>
    <property type="evidence" value="ECO:0007669"/>
    <property type="project" value="TreeGrafter"/>
</dbReference>
<evidence type="ECO:0000256" key="3">
    <source>
        <dbReference type="ARBA" id="ARBA00022448"/>
    </source>
</evidence>
<keyword evidence="4" id="KW-0349">Heme</keyword>
<feature type="transmembrane region" description="Helical" evidence="11">
    <location>
        <begin position="40"/>
        <end position="59"/>
    </location>
</feature>
<evidence type="ECO:0000259" key="12">
    <source>
        <dbReference type="PROSITE" id="PS50939"/>
    </source>
</evidence>
<feature type="transmembrane region" description="Helical" evidence="11">
    <location>
        <begin position="124"/>
        <end position="143"/>
    </location>
</feature>
<dbReference type="GO" id="GO:0140575">
    <property type="term" value="F:transmembrane monodehydroascorbate reductase activity"/>
    <property type="evidence" value="ECO:0007669"/>
    <property type="project" value="InterPro"/>
</dbReference>
<accession>A0A4Q2U3H9</accession>
<evidence type="ECO:0000256" key="11">
    <source>
        <dbReference type="SAM" id="Phobius"/>
    </source>
</evidence>
<evidence type="ECO:0000313" key="14">
    <source>
        <dbReference type="Proteomes" id="UP000290759"/>
    </source>
</evidence>
<feature type="transmembrane region" description="Helical" evidence="11">
    <location>
        <begin position="149"/>
        <end position="168"/>
    </location>
</feature>
<evidence type="ECO:0000256" key="4">
    <source>
        <dbReference type="ARBA" id="ARBA00022617"/>
    </source>
</evidence>
<feature type="domain" description="Cytochrome b561" evidence="12">
    <location>
        <begin position="1"/>
        <end position="178"/>
    </location>
</feature>
<dbReference type="PROSITE" id="PS50939">
    <property type="entry name" value="CYTOCHROME_B561"/>
    <property type="match status" value="1"/>
</dbReference>
<proteinExistence type="predicted"/>
<dbReference type="PANTHER" id="PTHR15422">
    <property type="entry name" value="OS05G0565100 PROTEIN"/>
    <property type="match status" value="1"/>
</dbReference>
<keyword evidence="9" id="KW-0408">Iron</keyword>
<name>A0A4Q2U3H9_9HYPH</name>
<dbReference type="EMBL" id="QYBB01000053">
    <property type="protein sequence ID" value="RYC29437.1"/>
    <property type="molecule type" value="Genomic_DNA"/>
</dbReference>
<evidence type="ECO:0000313" key="13">
    <source>
        <dbReference type="EMBL" id="RYC29437.1"/>
    </source>
</evidence>
<keyword evidence="14" id="KW-1185">Reference proteome</keyword>
<evidence type="ECO:0000256" key="5">
    <source>
        <dbReference type="ARBA" id="ARBA00022692"/>
    </source>
</evidence>
<protein>
    <submittedName>
        <fullName evidence="13">Cytochrome B</fullName>
    </submittedName>
</protein>
<dbReference type="InterPro" id="IPR045150">
    <property type="entry name" value="CYB561D1/2"/>
</dbReference>
<evidence type="ECO:0000256" key="1">
    <source>
        <dbReference type="ARBA" id="ARBA00001970"/>
    </source>
</evidence>
<dbReference type="OrthoDB" id="8687683at2"/>
<sequence length="210" mass="22990">MVVGWSILIPLGMVVARFFKVWPGQRWPAVLDSPTWWRLHVVLQSLGVVVMSLGVLLAWGRGVEGSTLALWHHRAGWVLIAVGWLQVAGGVLRGSKGGPTAADLRGDHYDMTRRRLAFELVHKTLGWTALPVVVGTTAAGLVMLDAPRWMAVLIGGWWQALAAAFAVLQASGRCLDTYQAIWGPDPRHPGNARKPVGWRVARRPHVHGDT</sequence>
<dbReference type="Proteomes" id="UP000290759">
    <property type="component" value="Unassembled WGS sequence"/>
</dbReference>
<dbReference type="AlphaFoldDB" id="A0A4Q2U3H9"/>
<keyword evidence="10 11" id="KW-0472">Membrane</keyword>
<evidence type="ECO:0000256" key="2">
    <source>
        <dbReference type="ARBA" id="ARBA00004141"/>
    </source>
</evidence>
<comment type="caution">
    <text evidence="13">The sequence shown here is derived from an EMBL/GenBank/DDBJ whole genome shotgun (WGS) entry which is preliminary data.</text>
</comment>
<evidence type="ECO:0000256" key="8">
    <source>
        <dbReference type="ARBA" id="ARBA00022989"/>
    </source>
</evidence>
<keyword evidence="5 11" id="KW-0812">Transmembrane</keyword>
<comment type="subcellular location">
    <subcellularLocation>
        <location evidence="2">Membrane</location>
        <topology evidence="2">Multi-pass membrane protein</topology>
    </subcellularLocation>
</comment>
<keyword evidence="7" id="KW-0249">Electron transport</keyword>
<keyword evidence="3" id="KW-0813">Transport</keyword>
<gene>
    <name evidence="13" type="ORF">D3273_24115</name>
</gene>
<dbReference type="SMART" id="SM00665">
    <property type="entry name" value="B561"/>
    <property type="match status" value="1"/>
</dbReference>
<dbReference type="CDD" id="cd08760">
    <property type="entry name" value="Cyt_b561_FRRS1_like"/>
    <property type="match status" value="1"/>
</dbReference>
<dbReference type="GO" id="GO:0016020">
    <property type="term" value="C:membrane"/>
    <property type="evidence" value="ECO:0007669"/>
    <property type="project" value="UniProtKB-SubCell"/>
</dbReference>
<dbReference type="Gene3D" id="1.20.120.1770">
    <property type="match status" value="1"/>
</dbReference>
<dbReference type="GO" id="GO:0046872">
    <property type="term" value="F:metal ion binding"/>
    <property type="evidence" value="ECO:0007669"/>
    <property type="project" value="UniProtKB-KW"/>
</dbReference>
<keyword evidence="8 11" id="KW-1133">Transmembrane helix</keyword>
<evidence type="ECO:0000256" key="10">
    <source>
        <dbReference type="ARBA" id="ARBA00023136"/>
    </source>
</evidence>
<dbReference type="PANTHER" id="PTHR15422:SF24">
    <property type="entry name" value="DOMON RELATED DOMAIN-CONTAINING PROTEIN"/>
    <property type="match status" value="1"/>
</dbReference>
<reference evidence="13 14" key="2">
    <citation type="submission" date="2019-02" db="EMBL/GenBank/DDBJ databases">
        <title>'Lichenibacterium ramalinii' gen. nov. sp. nov., 'Lichenibacterium minor' gen. nov. sp. nov.</title>
        <authorList>
            <person name="Pankratov T."/>
        </authorList>
    </citation>
    <scope>NUCLEOTIDE SEQUENCE [LARGE SCALE GENOMIC DNA]</scope>
    <source>
        <strain evidence="13 14">RmlP026</strain>
    </source>
</reference>
<reference evidence="13 14" key="1">
    <citation type="submission" date="2018-12" db="EMBL/GenBank/DDBJ databases">
        <authorList>
            <person name="Grouzdev D.S."/>
            <person name="Krutkina M.S."/>
        </authorList>
    </citation>
    <scope>NUCLEOTIDE SEQUENCE [LARGE SCALE GENOMIC DNA]</scope>
    <source>
        <strain evidence="13 14">RmlP026</strain>
    </source>
</reference>
<evidence type="ECO:0000256" key="7">
    <source>
        <dbReference type="ARBA" id="ARBA00022982"/>
    </source>
</evidence>
<evidence type="ECO:0000256" key="6">
    <source>
        <dbReference type="ARBA" id="ARBA00022723"/>
    </source>
</evidence>